<reference evidence="2 3" key="1">
    <citation type="journal article" date="2019" name="Commun. Biol.">
        <title>The bagworm genome reveals a unique fibroin gene that provides high tensile strength.</title>
        <authorList>
            <person name="Kono N."/>
            <person name="Nakamura H."/>
            <person name="Ohtoshi R."/>
            <person name="Tomita M."/>
            <person name="Numata K."/>
            <person name="Arakawa K."/>
        </authorList>
    </citation>
    <scope>NUCLEOTIDE SEQUENCE [LARGE SCALE GENOMIC DNA]</scope>
</reference>
<dbReference type="AlphaFoldDB" id="A0A4C1YJI9"/>
<protein>
    <submittedName>
        <fullName evidence="2">Uncharacterized protein</fullName>
    </submittedName>
</protein>
<proteinExistence type="predicted"/>
<dbReference type="Proteomes" id="UP000299102">
    <property type="component" value="Unassembled WGS sequence"/>
</dbReference>
<gene>
    <name evidence="2" type="ORF">EVAR_42387_1</name>
</gene>
<sequence>MDKVWNRYDPERGSPLLSLSLLSDSFMEDFASMSYGPALSKVTAIKRRVSFRMLYFSNISMIDRATLPVVASGFMSVFRCIQKKAHENELTKRFELSDAKIKFKSELSERWSPPPMDILNPRGVTNTLSASWAEMGYGMERRLKDREWDDGGGNRQSDLSFTGR</sequence>
<feature type="compositionally biased region" description="Polar residues" evidence="1">
    <location>
        <begin position="155"/>
        <end position="164"/>
    </location>
</feature>
<accession>A0A4C1YJI9</accession>
<name>A0A4C1YJI9_EUMVA</name>
<organism evidence="2 3">
    <name type="scientific">Eumeta variegata</name>
    <name type="common">Bagworm moth</name>
    <name type="synonym">Eumeta japonica</name>
    <dbReference type="NCBI Taxonomy" id="151549"/>
    <lineage>
        <taxon>Eukaryota</taxon>
        <taxon>Metazoa</taxon>
        <taxon>Ecdysozoa</taxon>
        <taxon>Arthropoda</taxon>
        <taxon>Hexapoda</taxon>
        <taxon>Insecta</taxon>
        <taxon>Pterygota</taxon>
        <taxon>Neoptera</taxon>
        <taxon>Endopterygota</taxon>
        <taxon>Lepidoptera</taxon>
        <taxon>Glossata</taxon>
        <taxon>Ditrysia</taxon>
        <taxon>Tineoidea</taxon>
        <taxon>Psychidae</taxon>
        <taxon>Oiketicinae</taxon>
        <taxon>Eumeta</taxon>
    </lineage>
</organism>
<evidence type="ECO:0000313" key="3">
    <source>
        <dbReference type="Proteomes" id="UP000299102"/>
    </source>
</evidence>
<comment type="caution">
    <text evidence="2">The sequence shown here is derived from an EMBL/GenBank/DDBJ whole genome shotgun (WGS) entry which is preliminary data.</text>
</comment>
<feature type="region of interest" description="Disordered" evidence="1">
    <location>
        <begin position="145"/>
        <end position="164"/>
    </location>
</feature>
<keyword evidence="3" id="KW-1185">Reference proteome</keyword>
<evidence type="ECO:0000313" key="2">
    <source>
        <dbReference type="EMBL" id="GBP75144.1"/>
    </source>
</evidence>
<dbReference type="EMBL" id="BGZK01001237">
    <property type="protein sequence ID" value="GBP75144.1"/>
    <property type="molecule type" value="Genomic_DNA"/>
</dbReference>
<evidence type="ECO:0000256" key="1">
    <source>
        <dbReference type="SAM" id="MobiDB-lite"/>
    </source>
</evidence>